<evidence type="ECO:0000313" key="2">
    <source>
        <dbReference type="Proteomes" id="UP000219522"/>
    </source>
</evidence>
<accession>A0A7Z7IER1</accession>
<dbReference type="OrthoDB" id="9156186at2"/>
<dbReference type="NCBIfam" id="TIGR01558">
    <property type="entry name" value="sm_term_P27"/>
    <property type="match status" value="1"/>
</dbReference>
<protein>
    <submittedName>
        <fullName evidence="1">Phage terminase, small subunit, putative, P27 family</fullName>
    </submittedName>
</protein>
<gene>
    <name evidence="1" type="ORF">SAMN05446927_7416</name>
</gene>
<proteinExistence type="predicted"/>
<dbReference type="InterPro" id="IPR006448">
    <property type="entry name" value="Phage_term_ssu_P27"/>
</dbReference>
<dbReference type="Pfam" id="PF05119">
    <property type="entry name" value="Terminase_4"/>
    <property type="match status" value="1"/>
</dbReference>
<organism evidence="1 2">
    <name type="scientific">Caballeronia arationis</name>
    <dbReference type="NCBI Taxonomy" id="1777142"/>
    <lineage>
        <taxon>Bacteria</taxon>
        <taxon>Pseudomonadati</taxon>
        <taxon>Pseudomonadota</taxon>
        <taxon>Betaproteobacteria</taxon>
        <taxon>Burkholderiales</taxon>
        <taxon>Burkholderiaceae</taxon>
        <taxon>Caballeronia</taxon>
    </lineage>
</organism>
<reference evidence="1 2" key="1">
    <citation type="submission" date="2017-09" db="EMBL/GenBank/DDBJ databases">
        <authorList>
            <person name="Varghese N."/>
            <person name="Submissions S."/>
        </authorList>
    </citation>
    <scope>NUCLEOTIDE SEQUENCE [LARGE SCALE GENOMIC DNA]</scope>
    <source>
        <strain evidence="1 2">OK806</strain>
    </source>
</reference>
<keyword evidence="2" id="KW-1185">Reference proteome</keyword>
<dbReference type="EMBL" id="OCSU01000003">
    <property type="protein sequence ID" value="SOE88793.1"/>
    <property type="molecule type" value="Genomic_DNA"/>
</dbReference>
<dbReference type="RefSeq" id="WP_062638015.1">
    <property type="nucleotide sequence ID" value="NZ_FCOG02000028.1"/>
</dbReference>
<comment type="caution">
    <text evidence="1">The sequence shown here is derived from an EMBL/GenBank/DDBJ whole genome shotgun (WGS) entry which is preliminary data.</text>
</comment>
<name>A0A7Z7IER1_9BURK</name>
<dbReference type="AlphaFoldDB" id="A0A7Z7IER1"/>
<evidence type="ECO:0000313" key="1">
    <source>
        <dbReference type="EMBL" id="SOE88793.1"/>
    </source>
</evidence>
<dbReference type="Proteomes" id="UP000219522">
    <property type="component" value="Unassembled WGS sequence"/>
</dbReference>
<sequence length="143" mass="15099">MPARHRGRQSASELEAPPLQLVARAPLAAPPGLSPAARRTWREVVGSLPADFFTARDMPLLRAFVCASANLESAAAEIARDGAVIDGPRGRRVTHPAVFVMSTSAAVLCAVGMKLRLTPSSRMRCDTAATKANAAPTSKKPWA</sequence>